<evidence type="ECO:0000256" key="2">
    <source>
        <dbReference type="ARBA" id="ARBA00023043"/>
    </source>
</evidence>
<feature type="repeat" description="ANK" evidence="3">
    <location>
        <begin position="340"/>
        <end position="372"/>
    </location>
</feature>
<dbReference type="Pfam" id="PF13637">
    <property type="entry name" value="Ank_4"/>
    <property type="match status" value="1"/>
</dbReference>
<feature type="repeat" description="ANK" evidence="3">
    <location>
        <begin position="1197"/>
        <end position="1229"/>
    </location>
</feature>
<evidence type="ECO:0000313" key="7">
    <source>
        <dbReference type="Proteomes" id="UP001519460"/>
    </source>
</evidence>
<dbReference type="PRINTS" id="PR01415">
    <property type="entry name" value="ANKYRIN"/>
</dbReference>
<feature type="repeat" description="ANK" evidence="3">
    <location>
        <begin position="1230"/>
        <end position="1262"/>
    </location>
</feature>
<feature type="repeat" description="ANK" evidence="3">
    <location>
        <begin position="1296"/>
        <end position="1328"/>
    </location>
</feature>
<dbReference type="PROSITE" id="PS50088">
    <property type="entry name" value="ANK_REPEAT"/>
    <property type="match status" value="22"/>
</dbReference>
<gene>
    <name evidence="6" type="ORF">BaRGS_00029251</name>
</gene>
<organism evidence="6 7">
    <name type="scientific">Batillaria attramentaria</name>
    <dbReference type="NCBI Taxonomy" id="370345"/>
    <lineage>
        <taxon>Eukaryota</taxon>
        <taxon>Metazoa</taxon>
        <taxon>Spiralia</taxon>
        <taxon>Lophotrochozoa</taxon>
        <taxon>Mollusca</taxon>
        <taxon>Gastropoda</taxon>
        <taxon>Caenogastropoda</taxon>
        <taxon>Sorbeoconcha</taxon>
        <taxon>Cerithioidea</taxon>
        <taxon>Batillariidae</taxon>
        <taxon>Batillaria</taxon>
    </lineage>
</organism>
<feature type="repeat" description="ANK" evidence="3">
    <location>
        <begin position="373"/>
        <end position="405"/>
    </location>
</feature>
<feature type="repeat" description="ANK" evidence="3">
    <location>
        <begin position="937"/>
        <end position="969"/>
    </location>
</feature>
<evidence type="ECO:0000313" key="6">
    <source>
        <dbReference type="EMBL" id="KAK7479534.1"/>
    </source>
</evidence>
<dbReference type="EMBL" id="JACVVK020000301">
    <property type="protein sequence ID" value="KAK7479534.1"/>
    <property type="molecule type" value="Genomic_DNA"/>
</dbReference>
<proteinExistence type="predicted"/>
<dbReference type="PANTHER" id="PTHR24171:SF9">
    <property type="entry name" value="ANKYRIN REPEAT DOMAIN-CONTAINING PROTEIN 39"/>
    <property type="match status" value="1"/>
</dbReference>
<feature type="repeat" description="ANK" evidence="3">
    <location>
        <begin position="1003"/>
        <end position="1035"/>
    </location>
</feature>
<feature type="repeat" description="ANK" evidence="3">
    <location>
        <begin position="535"/>
        <end position="567"/>
    </location>
</feature>
<keyword evidence="1" id="KW-0677">Repeat</keyword>
<feature type="repeat" description="ANK" evidence="3">
    <location>
        <begin position="766"/>
        <end position="800"/>
    </location>
</feature>
<feature type="repeat" description="ANK" evidence="3">
    <location>
        <begin position="568"/>
        <end position="590"/>
    </location>
</feature>
<feature type="region of interest" description="Disordered" evidence="4">
    <location>
        <begin position="1139"/>
        <end position="1194"/>
    </location>
</feature>
<feature type="repeat" description="ANK" evidence="3">
    <location>
        <begin position="1263"/>
        <end position="1295"/>
    </location>
</feature>
<dbReference type="SUPFAM" id="SSF52540">
    <property type="entry name" value="P-loop containing nucleoside triphosphate hydrolases"/>
    <property type="match status" value="1"/>
</dbReference>
<evidence type="ECO:0000256" key="3">
    <source>
        <dbReference type="PROSITE-ProRule" id="PRU00023"/>
    </source>
</evidence>
<dbReference type="SUPFAM" id="SSF48403">
    <property type="entry name" value="Ankyrin repeat"/>
    <property type="match status" value="3"/>
</dbReference>
<feature type="repeat" description="ANK" evidence="3">
    <location>
        <begin position="970"/>
        <end position="1002"/>
    </location>
</feature>
<dbReference type="PROSITE" id="PS50297">
    <property type="entry name" value="ANK_REP_REGION"/>
    <property type="match status" value="20"/>
</dbReference>
<accession>A0ABD0JXU1</accession>
<feature type="domain" description="Novel STAND NTPase 3" evidence="5">
    <location>
        <begin position="82"/>
        <end position="235"/>
    </location>
</feature>
<feature type="repeat" description="ANK" evidence="3">
    <location>
        <begin position="801"/>
        <end position="835"/>
    </location>
</feature>
<dbReference type="InterPro" id="IPR049050">
    <property type="entry name" value="nSTAND3"/>
</dbReference>
<keyword evidence="2 3" id="KW-0040">ANK repeat</keyword>
<feature type="repeat" description="ANK" evidence="3">
    <location>
        <begin position="635"/>
        <end position="667"/>
    </location>
</feature>
<feature type="repeat" description="ANK" evidence="3">
    <location>
        <begin position="439"/>
        <end position="462"/>
    </location>
</feature>
<feature type="repeat" description="ANK" evidence="3">
    <location>
        <begin position="869"/>
        <end position="901"/>
    </location>
</feature>
<dbReference type="InterPro" id="IPR002110">
    <property type="entry name" value="Ankyrin_rpt"/>
</dbReference>
<dbReference type="Proteomes" id="UP001519460">
    <property type="component" value="Unassembled WGS sequence"/>
</dbReference>
<evidence type="ECO:0000256" key="1">
    <source>
        <dbReference type="ARBA" id="ARBA00022737"/>
    </source>
</evidence>
<dbReference type="InterPro" id="IPR036770">
    <property type="entry name" value="Ankyrin_rpt-contain_sf"/>
</dbReference>
<feature type="repeat" description="ANK" evidence="3">
    <location>
        <begin position="668"/>
        <end position="700"/>
    </location>
</feature>
<name>A0ABD0JXU1_9CAEN</name>
<feature type="repeat" description="ANK" evidence="3">
    <location>
        <begin position="602"/>
        <end position="634"/>
    </location>
</feature>
<comment type="caution">
    <text evidence="6">The sequence shown here is derived from an EMBL/GenBank/DDBJ whole genome shotgun (WGS) entry which is preliminary data.</text>
</comment>
<evidence type="ECO:0000259" key="5">
    <source>
        <dbReference type="Pfam" id="PF20720"/>
    </source>
</evidence>
<dbReference type="PANTHER" id="PTHR24171">
    <property type="entry name" value="ANKYRIN REPEAT DOMAIN-CONTAINING PROTEIN 39-RELATED"/>
    <property type="match status" value="1"/>
</dbReference>
<protein>
    <recommendedName>
        <fullName evidence="5">Novel STAND NTPase 3 domain-containing protein</fullName>
    </recommendedName>
</protein>
<feature type="repeat" description="ANK" evidence="3">
    <location>
        <begin position="836"/>
        <end position="868"/>
    </location>
</feature>
<dbReference type="Pfam" id="PF20720">
    <property type="entry name" value="nSTAND3"/>
    <property type="match status" value="1"/>
</dbReference>
<feature type="repeat" description="ANK" evidence="3">
    <location>
        <begin position="902"/>
        <end position="936"/>
    </location>
</feature>
<keyword evidence="7" id="KW-1185">Reference proteome</keyword>
<reference evidence="6 7" key="1">
    <citation type="journal article" date="2023" name="Sci. Data">
        <title>Genome assembly of the Korean intertidal mud-creeper Batillaria attramentaria.</title>
        <authorList>
            <person name="Patra A.K."/>
            <person name="Ho P.T."/>
            <person name="Jun S."/>
            <person name="Lee S.J."/>
            <person name="Kim Y."/>
            <person name="Won Y.J."/>
        </authorList>
    </citation>
    <scope>NUCLEOTIDE SEQUENCE [LARGE SCALE GENOMIC DNA]</scope>
    <source>
        <strain evidence="6">Wonlab-2016</strain>
    </source>
</reference>
<dbReference type="Gene3D" id="1.25.40.20">
    <property type="entry name" value="Ankyrin repeat-containing domain"/>
    <property type="match status" value="6"/>
</dbReference>
<feature type="compositionally biased region" description="Polar residues" evidence="4">
    <location>
        <begin position="1139"/>
        <end position="1150"/>
    </location>
</feature>
<dbReference type="Pfam" id="PF00023">
    <property type="entry name" value="Ank"/>
    <property type="match status" value="1"/>
</dbReference>
<sequence length="1386" mass="148898">MGADMTVTNTHMHDNRTINKTVQHHHGDVHHVVNKFVKKGDVIHHHGDLHHTQLVHYNENEAGYEQIKDQSMAEVKPDSDLFVKTENYRSASRLLEQGGILVITGPRGSGKSCLGHALLRYFHTLDYTPLVLRRFEEWRQHVGGDRKQIVLLEHVFGQEAVDSDSVKIWDGVLGTMQDFAQTGKCLVVFTVNDHILPEINSEHSFRTLSRCLFSLGKGHPYSNQEKREMLKNHLMRVGQTVEEREVELIVAGDKSGPLFPSRCHQFSQLPPDDPKRVELSTAGDTPVYSACGLGPKKSEQADPNSEAGADSVVFDRDSLLHEACQSGDVQVVLQLLTDGVDWTRLHLVSYLGQPGAAQVLINRGASIDARSTNDVTPLHLASRYGQLGTARVLLESGADPDARKRLGPTPLHAAAFAGHSDLVDLLITFKAKVDVQDTSGWTPLHYACQEGRVKVVESMISNTSTRNPGGAGRVVFRVDCLNGHTQLVKSLLRCGVSSENPNGTVSLCAVCASAHQLALENVSKHNAYTDMTGKGSLTALYLAAQNGHAEIVKILLEAGACPEIGSQLGWTPLHLASDKGHEEVVDLLLRCHPTVDLPLASVLYTPLHLASRQGHRGVVDRLLASGASPLARSCQGHTPLHVACLFGRGEVLDSLIKATLNLDMTDYHGSTPLDHACKCGDADVVRKLIERGATLDFTPGTSTPLHKAANRGHSDVLIVLGQITNQLDVVDFAQETALQRACEERQNKAVETLIGLGARTDVVTSDGETLLHTACRLDAAPVDLVQTLLEHGLDTEARTSSGDTALHLASNSYSDDASVVIKLLEHGAVVDVVNNDGETPVFMSCKRCRLEELNALIKQGANVNIAATDGTTPLHEACACYYKSIVQRLLEAGADKELKDMEGRTPLMKACDARKEFLIITTMLLESGVDVNAADKNGVTSLHIACRRGEKDLALALIQHGAHVSCYDNDGNTLLHEACKNGNTDLIGFLLENGANLHVMDNEGNTPLHHACAKGYAEVARLLLKGGAVPDVRNKAGNSPMNVVHAENRADLGFISMEHMQNAGTSARGNQPQTAGDQNDVTAQGNVTEIDVTEHGSVTETGITDTDVTETGVTDASTVPKKISSCEDEDFVLIYPTGSCDQSQTKQEPSCSVPLDVAKPTIGTNADGKAALPAPSPKPSQGSESPSQPLFDRDLRDSEQPLHAACRHGNTDYVLQLLQEGHGINSLCGAGRTPLHYACAWGQTAATETLLENGADVNVTDDCGRTPLQYACAWGCLVTVDILLKEGAAANANDVTGRTALHWASSSGHAVITAVLLAHKADVNATDTSGDTPLHLVSRQGNNDVAIVLLSNGADVRAKNKKRQTSLGVASASGHSQVVETLERHL</sequence>
<dbReference type="SMART" id="SM00248">
    <property type="entry name" value="ANK"/>
    <property type="match status" value="25"/>
</dbReference>
<evidence type="ECO:0000256" key="4">
    <source>
        <dbReference type="SAM" id="MobiDB-lite"/>
    </source>
</evidence>
<feature type="repeat" description="ANK" evidence="3">
    <location>
        <begin position="1329"/>
        <end position="1361"/>
    </location>
</feature>
<dbReference type="InterPro" id="IPR027417">
    <property type="entry name" value="P-loop_NTPase"/>
</dbReference>
<dbReference type="Pfam" id="PF12796">
    <property type="entry name" value="Ank_2"/>
    <property type="match status" value="6"/>
</dbReference>
<feature type="repeat" description="ANK" evidence="3">
    <location>
        <begin position="406"/>
        <end position="438"/>
    </location>
</feature>